<keyword evidence="1 2" id="KW-0690">Ribosome biogenesis</keyword>
<dbReference type="InterPro" id="IPR015946">
    <property type="entry name" value="KH_dom-like_a/b"/>
</dbReference>
<dbReference type="Pfam" id="PF02033">
    <property type="entry name" value="RBFA"/>
    <property type="match status" value="1"/>
</dbReference>
<dbReference type="GO" id="GO:0005829">
    <property type="term" value="C:cytosol"/>
    <property type="evidence" value="ECO:0007669"/>
    <property type="project" value="TreeGrafter"/>
</dbReference>
<dbReference type="PATRIC" id="fig|1265738.3.peg.4751"/>
<dbReference type="GO" id="GO:0043024">
    <property type="term" value="F:ribosomal small subunit binding"/>
    <property type="evidence" value="ECO:0007669"/>
    <property type="project" value="TreeGrafter"/>
</dbReference>
<evidence type="ECO:0000313" key="5">
    <source>
        <dbReference type="Proteomes" id="UP000011991"/>
    </source>
</evidence>
<gene>
    <name evidence="2" type="primary">rbfA</name>
    <name evidence="4" type="ORF">RMSM_04728</name>
</gene>
<dbReference type="OrthoDB" id="307788at2"/>
<dbReference type="Proteomes" id="UP000011991">
    <property type="component" value="Unassembled WGS sequence"/>
</dbReference>
<protein>
    <recommendedName>
        <fullName evidence="2">Ribosome-binding factor A</fullName>
    </recommendedName>
</protein>
<keyword evidence="2" id="KW-0963">Cytoplasm</keyword>
<reference evidence="4 5" key="1">
    <citation type="journal article" date="2013" name="Mar. Genomics">
        <title>Expression of sulfatases in Rhodopirellula baltica and the diversity of sulfatases in the genus Rhodopirellula.</title>
        <authorList>
            <person name="Wegner C.E."/>
            <person name="Richter-Heitmann T."/>
            <person name="Klindworth A."/>
            <person name="Klockow C."/>
            <person name="Richter M."/>
            <person name="Achstetter T."/>
            <person name="Glockner F.O."/>
            <person name="Harder J."/>
        </authorList>
    </citation>
    <scope>NUCLEOTIDE SEQUENCE [LARGE SCALE GENOMIC DNA]</scope>
    <source>
        <strain evidence="4 5">SM1</strain>
    </source>
</reference>
<accession>M5RG94</accession>
<comment type="similarity">
    <text evidence="2">Belongs to the RbfA family.</text>
</comment>
<dbReference type="InterPro" id="IPR000238">
    <property type="entry name" value="RbfA"/>
</dbReference>
<comment type="subcellular location">
    <subcellularLocation>
        <location evidence="2">Cytoplasm</location>
    </subcellularLocation>
</comment>
<dbReference type="HAMAP" id="MF_00003">
    <property type="entry name" value="RbfA"/>
    <property type="match status" value="1"/>
</dbReference>
<evidence type="ECO:0000256" key="1">
    <source>
        <dbReference type="ARBA" id="ARBA00022517"/>
    </source>
</evidence>
<dbReference type="AlphaFoldDB" id="M5RG94"/>
<organism evidence="4 5">
    <name type="scientific">Rhodopirellula maiorica SM1</name>
    <dbReference type="NCBI Taxonomy" id="1265738"/>
    <lineage>
        <taxon>Bacteria</taxon>
        <taxon>Pseudomonadati</taxon>
        <taxon>Planctomycetota</taxon>
        <taxon>Planctomycetia</taxon>
        <taxon>Pirellulales</taxon>
        <taxon>Pirellulaceae</taxon>
        <taxon>Novipirellula</taxon>
    </lineage>
</organism>
<comment type="caution">
    <text evidence="4">The sequence shown here is derived from an EMBL/GenBank/DDBJ whole genome shotgun (WGS) entry which is preliminary data.</text>
</comment>
<dbReference type="EMBL" id="ANOG01000678">
    <property type="protein sequence ID" value="EMI18340.1"/>
    <property type="molecule type" value="Genomic_DNA"/>
</dbReference>
<name>M5RG94_9BACT</name>
<sequence>MSRRLLKAAEAIREVVASTILTEVRDPRVKDVTVIGVEVSPDMREAKVSVSVMGSESQQQLAIRGLQNCAGFLQAKIANRIDARYTPKLTFKLDKGLQNALVVSELLNKIKQEKTGAESPEALPSDQDDEPNEGVQSSEQAEASDDDSNPSQDGTQA</sequence>
<dbReference type="SUPFAM" id="SSF89919">
    <property type="entry name" value="Ribosome-binding factor A, RbfA"/>
    <property type="match status" value="1"/>
</dbReference>
<keyword evidence="5" id="KW-1185">Reference proteome</keyword>
<dbReference type="RefSeq" id="WP_008701349.1">
    <property type="nucleotide sequence ID" value="NZ_ANOG01000678.1"/>
</dbReference>
<feature type="region of interest" description="Disordered" evidence="3">
    <location>
        <begin position="112"/>
        <end position="157"/>
    </location>
</feature>
<evidence type="ECO:0000313" key="4">
    <source>
        <dbReference type="EMBL" id="EMI18340.1"/>
    </source>
</evidence>
<dbReference type="PANTHER" id="PTHR33515:SF1">
    <property type="entry name" value="RIBOSOME-BINDING FACTOR A, CHLOROPLASTIC-RELATED"/>
    <property type="match status" value="1"/>
</dbReference>
<comment type="subunit">
    <text evidence="2">Monomer. Binds 30S ribosomal subunits, but not 50S ribosomal subunits or 70S ribosomes.</text>
</comment>
<comment type="function">
    <text evidence="2">One of several proteins that assist in the late maturation steps of the functional core of the 30S ribosomal subunit. Associates with free 30S ribosomal subunits (but not with 30S subunits that are part of 70S ribosomes or polysomes). Required for efficient processing of 16S rRNA. May interact with the 5'-terminal helix region of 16S rRNA.</text>
</comment>
<dbReference type="PANTHER" id="PTHR33515">
    <property type="entry name" value="RIBOSOME-BINDING FACTOR A, CHLOROPLASTIC-RELATED"/>
    <property type="match status" value="1"/>
</dbReference>
<dbReference type="InterPro" id="IPR023799">
    <property type="entry name" value="RbfA_dom_sf"/>
</dbReference>
<proteinExistence type="inferred from homology"/>
<evidence type="ECO:0000256" key="2">
    <source>
        <dbReference type="HAMAP-Rule" id="MF_00003"/>
    </source>
</evidence>
<dbReference type="Gene3D" id="3.30.300.20">
    <property type="match status" value="1"/>
</dbReference>
<dbReference type="GO" id="GO:0030490">
    <property type="term" value="P:maturation of SSU-rRNA"/>
    <property type="evidence" value="ECO:0007669"/>
    <property type="project" value="UniProtKB-UniRule"/>
</dbReference>
<dbReference type="NCBIfam" id="TIGR00082">
    <property type="entry name" value="rbfA"/>
    <property type="match status" value="1"/>
</dbReference>
<evidence type="ECO:0000256" key="3">
    <source>
        <dbReference type="SAM" id="MobiDB-lite"/>
    </source>
</evidence>